<dbReference type="UniPathway" id="UPA00189">
    <property type="reaction ID" value="UER00296"/>
</dbReference>
<evidence type="ECO:0000256" key="8">
    <source>
        <dbReference type="ARBA" id="ARBA00022962"/>
    </source>
</evidence>
<dbReference type="NCBIfam" id="NF000848">
    <property type="entry name" value="PRK00074.1"/>
    <property type="match status" value="1"/>
</dbReference>
<dbReference type="CDD" id="cd01742">
    <property type="entry name" value="GATase1_GMP_Synthase"/>
    <property type="match status" value="1"/>
</dbReference>
<dbReference type="InterPro" id="IPR014729">
    <property type="entry name" value="Rossmann-like_a/b/a_fold"/>
</dbReference>
<reference evidence="11" key="1">
    <citation type="submission" date="2020-05" db="EMBL/GenBank/DDBJ databases">
        <authorList>
            <person name="Chiriac C."/>
            <person name="Salcher M."/>
            <person name="Ghai R."/>
            <person name="Kavagutti S V."/>
        </authorList>
    </citation>
    <scope>NUCLEOTIDE SEQUENCE</scope>
</reference>
<evidence type="ECO:0000256" key="5">
    <source>
        <dbReference type="ARBA" id="ARBA00022749"/>
    </source>
</evidence>
<dbReference type="SUPFAM" id="SSF52317">
    <property type="entry name" value="Class I glutamine amidotransferase-like"/>
    <property type="match status" value="1"/>
</dbReference>
<dbReference type="InterPro" id="IPR025777">
    <property type="entry name" value="GMPS_ATP_PPase_dom"/>
</dbReference>
<dbReference type="SUPFAM" id="SSF54810">
    <property type="entry name" value="GMP synthetase C-terminal dimerisation domain"/>
    <property type="match status" value="1"/>
</dbReference>
<dbReference type="PANTHER" id="PTHR11922:SF2">
    <property type="entry name" value="GMP SYNTHASE [GLUTAMINE-HYDROLYZING]"/>
    <property type="match status" value="1"/>
</dbReference>
<dbReference type="SUPFAM" id="SSF52402">
    <property type="entry name" value="Adenine nucleotide alpha hydrolases-like"/>
    <property type="match status" value="1"/>
</dbReference>
<name>A0A6J7VNR2_9ZZZZ</name>
<evidence type="ECO:0000256" key="2">
    <source>
        <dbReference type="ARBA" id="ARBA00012746"/>
    </source>
</evidence>
<dbReference type="FunFam" id="3.30.300.10:FF:000002">
    <property type="entry name" value="GMP synthase [glutamine-hydrolyzing]"/>
    <property type="match status" value="1"/>
</dbReference>
<evidence type="ECO:0000256" key="4">
    <source>
        <dbReference type="ARBA" id="ARBA00022741"/>
    </source>
</evidence>
<organism evidence="11">
    <name type="scientific">freshwater metagenome</name>
    <dbReference type="NCBI Taxonomy" id="449393"/>
    <lineage>
        <taxon>unclassified sequences</taxon>
        <taxon>metagenomes</taxon>
        <taxon>ecological metagenomes</taxon>
    </lineage>
</organism>
<dbReference type="CDD" id="cd01997">
    <property type="entry name" value="GMP_synthase_C"/>
    <property type="match status" value="1"/>
</dbReference>
<dbReference type="InterPro" id="IPR029062">
    <property type="entry name" value="Class_I_gatase-like"/>
</dbReference>
<dbReference type="EMBL" id="CAEZVC010000185">
    <property type="protein sequence ID" value="CAB4637812.1"/>
    <property type="molecule type" value="Genomic_DNA"/>
</dbReference>
<dbReference type="FunFam" id="3.40.50.880:FF:000001">
    <property type="entry name" value="GMP synthase [glutamine-hydrolyzing]"/>
    <property type="match status" value="1"/>
</dbReference>
<gene>
    <name evidence="10" type="ORF">UFOPK1906_01884</name>
    <name evidence="11" type="ORF">UFOPK4371_01890</name>
</gene>
<dbReference type="FunFam" id="3.40.50.620:FF:000001">
    <property type="entry name" value="GMP synthase [glutamine-hydrolyzing]"/>
    <property type="match status" value="1"/>
</dbReference>
<dbReference type="NCBIfam" id="TIGR00884">
    <property type="entry name" value="guaA_Cterm"/>
    <property type="match status" value="1"/>
</dbReference>
<keyword evidence="6" id="KW-0658">Purine biosynthesis</keyword>
<dbReference type="InterPro" id="IPR004739">
    <property type="entry name" value="GMP_synth_GATase"/>
</dbReference>
<dbReference type="EC" id="6.3.5.2" evidence="2"/>
<dbReference type="Gene3D" id="3.40.50.620">
    <property type="entry name" value="HUPs"/>
    <property type="match status" value="1"/>
</dbReference>
<dbReference type="Pfam" id="PF02540">
    <property type="entry name" value="NAD_synthase"/>
    <property type="match status" value="1"/>
</dbReference>
<evidence type="ECO:0000256" key="6">
    <source>
        <dbReference type="ARBA" id="ARBA00022755"/>
    </source>
</evidence>
<feature type="domain" description="GMPS ATP-PPase" evidence="9">
    <location>
        <begin position="201"/>
        <end position="390"/>
    </location>
</feature>
<dbReference type="PROSITE" id="PS51273">
    <property type="entry name" value="GATASE_TYPE_1"/>
    <property type="match status" value="1"/>
</dbReference>
<proteinExistence type="inferred from homology"/>
<dbReference type="PRINTS" id="PR00099">
    <property type="entry name" value="CPSGATASE"/>
</dbReference>
<dbReference type="InterPro" id="IPR001674">
    <property type="entry name" value="GMP_synth_C"/>
</dbReference>
<keyword evidence="3" id="KW-0436">Ligase</keyword>
<dbReference type="AlphaFoldDB" id="A0A6J7VNR2"/>
<dbReference type="EMBL" id="CAFBRD010000161">
    <property type="protein sequence ID" value="CAB5078736.1"/>
    <property type="molecule type" value="Genomic_DNA"/>
</dbReference>
<evidence type="ECO:0000256" key="1">
    <source>
        <dbReference type="ARBA" id="ARBA00005153"/>
    </source>
</evidence>
<dbReference type="InterPro" id="IPR017926">
    <property type="entry name" value="GATASE"/>
</dbReference>
<dbReference type="GO" id="GO:0003921">
    <property type="term" value="F:GMP synthase activity"/>
    <property type="evidence" value="ECO:0007669"/>
    <property type="project" value="InterPro"/>
</dbReference>
<dbReference type="Pfam" id="PF00958">
    <property type="entry name" value="GMP_synt_C"/>
    <property type="match status" value="1"/>
</dbReference>
<dbReference type="Gene3D" id="3.40.50.880">
    <property type="match status" value="1"/>
</dbReference>
<keyword evidence="4" id="KW-0547">Nucleotide-binding</keyword>
<evidence type="ECO:0000256" key="7">
    <source>
        <dbReference type="ARBA" id="ARBA00022840"/>
    </source>
</evidence>
<dbReference type="HAMAP" id="MF_00344">
    <property type="entry name" value="GMP_synthase"/>
    <property type="match status" value="1"/>
</dbReference>
<dbReference type="PANTHER" id="PTHR11922">
    <property type="entry name" value="GMP SYNTHASE-RELATED"/>
    <property type="match status" value="1"/>
</dbReference>
<protein>
    <recommendedName>
        <fullName evidence="2">GMP synthase (glutamine-hydrolyzing)</fullName>
        <ecNumber evidence="2">6.3.5.2</ecNumber>
    </recommendedName>
</protein>
<dbReference type="InterPro" id="IPR022955">
    <property type="entry name" value="GMP_synthase"/>
</dbReference>
<dbReference type="GO" id="GO:0005524">
    <property type="term" value="F:ATP binding"/>
    <property type="evidence" value="ECO:0007669"/>
    <property type="project" value="UniProtKB-KW"/>
</dbReference>
<dbReference type="Gene3D" id="3.30.300.10">
    <property type="match status" value="1"/>
</dbReference>
<evidence type="ECO:0000313" key="11">
    <source>
        <dbReference type="EMBL" id="CAB5078736.1"/>
    </source>
</evidence>
<dbReference type="PRINTS" id="PR00096">
    <property type="entry name" value="GATASE"/>
</dbReference>
<dbReference type="PROSITE" id="PS51553">
    <property type="entry name" value="GMPS_ATP_PPASE"/>
    <property type="match status" value="1"/>
</dbReference>
<dbReference type="GO" id="GO:0005829">
    <property type="term" value="C:cytosol"/>
    <property type="evidence" value="ECO:0007669"/>
    <property type="project" value="TreeGrafter"/>
</dbReference>
<dbReference type="NCBIfam" id="TIGR00888">
    <property type="entry name" value="guaA_Nterm"/>
    <property type="match status" value="1"/>
</dbReference>
<keyword evidence="8" id="KW-0315">Glutamine amidotransferase</keyword>
<dbReference type="InterPro" id="IPR022310">
    <property type="entry name" value="NAD/GMP_synthase"/>
</dbReference>
<keyword evidence="7" id="KW-0067">ATP-binding</keyword>
<evidence type="ECO:0000256" key="3">
    <source>
        <dbReference type="ARBA" id="ARBA00022598"/>
    </source>
</evidence>
<dbReference type="PRINTS" id="PR00097">
    <property type="entry name" value="ANTSNTHASEII"/>
</dbReference>
<accession>A0A6J7VNR2</accession>
<comment type="pathway">
    <text evidence="1">Purine metabolism; GMP biosynthesis; GMP from XMP (L-Gln route): step 1/1.</text>
</comment>
<dbReference type="Pfam" id="PF00117">
    <property type="entry name" value="GATase"/>
    <property type="match status" value="1"/>
</dbReference>
<sequence length="515" mass="55913">MSAESAVGPVLVVDFGAQYAQLIARRVREAHVYSEIIGHNLTAAEIAAKKPAGIIFSGGPASVHVEGAPSIDQGVYELGVPILGICYGAQLLARDLGGEVSRTDRGEYGRTELTVAADDVLFSSAQPRTQSVWMSHFDTITVPPVGATITASTPETPAAAYEDVKNRRYGVQFHPEVVHTPHGQELLEHFLYDGCGLAPSWTMSSIIDTQIELIRAQVGSGRAICGLSGGVDSAVAAALVHKAIGSQLTCVFVDTGLMRLGEGEQVVETFQRHQGIELIHVRAGDRFFERLAGLTDPEEKRKAIGELFIRIFEDAKGGLDDAKFLVQGTLYPDVIESGTKDAAKIKSHHNVGGLPDDMDFELVEPLRALFKDEVRKVGTELGLPDEIVWRQPFPGPGLGVRIIGEVTPDKVEMLQKADAIVREEVKAAGLEREIWQAFAVLPDIRSVGVMGDERTYGFPAIIRAVTSEDAMTADWARLPYELLERMSSRIINEVPGINRVAYDITSKPPGTIEWE</sequence>
<keyword evidence="5" id="KW-0332">GMP biosynthesis</keyword>
<evidence type="ECO:0000259" key="9">
    <source>
        <dbReference type="PROSITE" id="PS51553"/>
    </source>
</evidence>
<evidence type="ECO:0000313" key="10">
    <source>
        <dbReference type="EMBL" id="CAB4637812.1"/>
    </source>
</evidence>